<organism evidence="3 4">
    <name type="scientific">Lacticaseibacillus saniviri JCM 17471 = DSM 24301</name>
    <dbReference type="NCBI Taxonomy" id="1293598"/>
    <lineage>
        <taxon>Bacteria</taxon>
        <taxon>Bacillati</taxon>
        <taxon>Bacillota</taxon>
        <taxon>Bacilli</taxon>
        <taxon>Lactobacillales</taxon>
        <taxon>Lactobacillaceae</taxon>
        <taxon>Lacticaseibacillus</taxon>
    </lineage>
</organism>
<evidence type="ECO:0000256" key="2">
    <source>
        <dbReference type="PIRSR" id="PIRSR605754-1"/>
    </source>
</evidence>
<accession>A0A0R2MXV0</accession>
<name>A0A0R2MXV0_9LACO</name>
<evidence type="ECO:0000313" key="3">
    <source>
        <dbReference type="EMBL" id="KRO16653.1"/>
    </source>
</evidence>
<evidence type="ECO:0000256" key="1">
    <source>
        <dbReference type="ARBA" id="ARBA00022801"/>
    </source>
</evidence>
<sequence length="230" mass="25099">MRIKSLIVAFLVGLGLAIGFSGERPVAAAESINGIATIQYQPGYGIALWSGISGRFTGRYLAHGSQWRVLAREQRDGQTWYQLGRDQWIDGQYANFQTRGQVQFLGLTTPVIAGDRQVADAPAGNMGQTWGGATQLSVTDQLSTHIIGHDGPTNFNSVKRLQVGDAITVTDFSNQVRTYRVYKVASVNDQAIQVGTGINLFPNIVNADQGEQIVLQTCETETINRIVWAK</sequence>
<dbReference type="InterPro" id="IPR023365">
    <property type="entry name" value="Sortase_dom-sf"/>
</dbReference>
<dbReference type="PATRIC" id="fig|1293598.4.peg.976"/>
<evidence type="ECO:0008006" key="5">
    <source>
        <dbReference type="Google" id="ProtNLM"/>
    </source>
</evidence>
<dbReference type="InterPro" id="IPR005754">
    <property type="entry name" value="Sortase"/>
</dbReference>
<dbReference type="Pfam" id="PF04203">
    <property type="entry name" value="Sortase"/>
    <property type="match status" value="1"/>
</dbReference>
<protein>
    <recommendedName>
        <fullName evidence="5">Sortase</fullName>
    </recommendedName>
</protein>
<feature type="active site" description="Proton donor/acceptor" evidence="2">
    <location>
        <position position="149"/>
    </location>
</feature>
<evidence type="ECO:0000313" key="4">
    <source>
        <dbReference type="Proteomes" id="UP000050969"/>
    </source>
</evidence>
<dbReference type="GO" id="GO:0016787">
    <property type="term" value="F:hydrolase activity"/>
    <property type="evidence" value="ECO:0007669"/>
    <property type="project" value="UniProtKB-KW"/>
</dbReference>
<dbReference type="STRING" id="1293598.IV56_GL000926"/>
<keyword evidence="4" id="KW-1185">Reference proteome</keyword>
<dbReference type="EMBL" id="JQCE01000034">
    <property type="protein sequence ID" value="KRO16653.1"/>
    <property type="molecule type" value="Genomic_DNA"/>
</dbReference>
<dbReference type="SUPFAM" id="SSF63817">
    <property type="entry name" value="Sortase"/>
    <property type="match status" value="1"/>
</dbReference>
<dbReference type="RefSeq" id="WP_056992889.1">
    <property type="nucleotide sequence ID" value="NZ_JQCE01000034.1"/>
</dbReference>
<gene>
    <name evidence="3" type="ORF">IV56_GL000926</name>
</gene>
<reference evidence="3 4" key="1">
    <citation type="journal article" date="2015" name="Genome Announc.">
        <title>Expanding the biotechnology potential of lactobacilli through comparative genomics of 213 strains and associated genera.</title>
        <authorList>
            <person name="Sun Z."/>
            <person name="Harris H.M."/>
            <person name="McCann A."/>
            <person name="Guo C."/>
            <person name="Argimon S."/>
            <person name="Zhang W."/>
            <person name="Yang X."/>
            <person name="Jeffery I.B."/>
            <person name="Cooney J.C."/>
            <person name="Kagawa T.F."/>
            <person name="Liu W."/>
            <person name="Song Y."/>
            <person name="Salvetti E."/>
            <person name="Wrobel A."/>
            <person name="Rasinkangas P."/>
            <person name="Parkhill J."/>
            <person name="Rea M.C."/>
            <person name="O'Sullivan O."/>
            <person name="Ritari J."/>
            <person name="Douillard F.P."/>
            <person name="Paul Ross R."/>
            <person name="Yang R."/>
            <person name="Briner A.E."/>
            <person name="Felis G.E."/>
            <person name="de Vos W.M."/>
            <person name="Barrangou R."/>
            <person name="Klaenhammer T.R."/>
            <person name="Caufield P.W."/>
            <person name="Cui Y."/>
            <person name="Zhang H."/>
            <person name="O'Toole P.W."/>
        </authorList>
    </citation>
    <scope>NUCLEOTIDE SEQUENCE [LARGE SCALE GENOMIC DNA]</scope>
    <source>
        <strain evidence="3 4">DSM 24301</strain>
    </source>
</reference>
<proteinExistence type="predicted"/>
<dbReference type="Proteomes" id="UP000050969">
    <property type="component" value="Unassembled WGS sequence"/>
</dbReference>
<keyword evidence="1" id="KW-0378">Hydrolase</keyword>
<comment type="caution">
    <text evidence="3">The sequence shown here is derived from an EMBL/GenBank/DDBJ whole genome shotgun (WGS) entry which is preliminary data.</text>
</comment>
<dbReference type="AlphaFoldDB" id="A0A0R2MXV0"/>
<feature type="active site" description="Acyl-thioester intermediate" evidence="2">
    <location>
        <position position="218"/>
    </location>
</feature>
<dbReference type="Gene3D" id="2.40.260.10">
    <property type="entry name" value="Sortase"/>
    <property type="match status" value="1"/>
</dbReference>